<keyword evidence="1" id="KW-0472">Membrane</keyword>
<reference evidence="3" key="1">
    <citation type="journal article" date="2014" name="Sci. Data">
        <title>Genomes of diverse isolates of the marine cyanobacterium Prochlorococcus.</title>
        <authorList>
            <person name="Biller S."/>
            <person name="Berube P."/>
            <person name="Thompson J."/>
            <person name="Kelly L."/>
            <person name="Roggensack S."/>
            <person name="Awad L."/>
            <person name="Roache-Johnson K."/>
            <person name="Ding H."/>
            <person name="Giovannoni S.J."/>
            <person name="Moore L.R."/>
            <person name="Chisholm S.W."/>
        </authorList>
    </citation>
    <scope>NUCLEOTIDE SEQUENCE [LARGE SCALE GENOMIC DNA]</scope>
</reference>
<comment type="caution">
    <text evidence="2">The sequence shown here is derived from an EMBL/GenBank/DDBJ whole genome shotgun (WGS) entry which is preliminary data.</text>
</comment>
<gene>
    <name evidence="2" type="ORF">EU93_0096</name>
</gene>
<name>A0A0A1ZV50_PROMR</name>
<sequence length="37" mass="4277">MILPPTQVVFGLLLFSIAVVLIWDIRYNPFGEKEDEI</sequence>
<dbReference type="AlphaFoldDB" id="A0A0A1ZV50"/>
<evidence type="ECO:0000313" key="2">
    <source>
        <dbReference type="EMBL" id="KGF93467.1"/>
    </source>
</evidence>
<feature type="transmembrane region" description="Helical" evidence="1">
    <location>
        <begin position="6"/>
        <end position="23"/>
    </location>
</feature>
<keyword evidence="1" id="KW-1133">Transmembrane helix</keyword>
<evidence type="ECO:0000313" key="3">
    <source>
        <dbReference type="Proteomes" id="UP000030491"/>
    </source>
</evidence>
<organism evidence="2 3">
    <name type="scientific">Prochlorococcus marinus str. MIT 9116</name>
    <dbReference type="NCBI Taxonomy" id="167544"/>
    <lineage>
        <taxon>Bacteria</taxon>
        <taxon>Bacillati</taxon>
        <taxon>Cyanobacteriota</taxon>
        <taxon>Cyanophyceae</taxon>
        <taxon>Synechococcales</taxon>
        <taxon>Prochlorococcaceae</taxon>
        <taxon>Prochlorococcus</taxon>
    </lineage>
</organism>
<keyword evidence="1" id="KW-0812">Transmembrane</keyword>
<protein>
    <submittedName>
        <fullName evidence="2">Uncharacterized protein</fullName>
    </submittedName>
</protein>
<accession>A0A0A1ZV50</accession>
<proteinExistence type="predicted"/>
<dbReference type="EMBL" id="JNAJ01000003">
    <property type="protein sequence ID" value="KGF93467.1"/>
    <property type="molecule type" value="Genomic_DNA"/>
</dbReference>
<evidence type="ECO:0000256" key="1">
    <source>
        <dbReference type="SAM" id="Phobius"/>
    </source>
</evidence>
<dbReference type="Proteomes" id="UP000030491">
    <property type="component" value="Unassembled WGS sequence"/>
</dbReference>